<evidence type="ECO:0000313" key="2">
    <source>
        <dbReference type="EMBL" id="KZV30337.1"/>
    </source>
</evidence>
<feature type="region of interest" description="Disordered" evidence="1">
    <location>
        <begin position="1"/>
        <end position="81"/>
    </location>
</feature>
<feature type="compositionally biased region" description="Basic residues" evidence="1">
    <location>
        <begin position="99"/>
        <end position="112"/>
    </location>
</feature>
<dbReference type="Proteomes" id="UP000250235">
    <property type="component" value="Unassembled WGS sequence"/>
</dbReference>
<sequence>MLMMGKQEAAVVKQATSWEENRLRTSSEKRPAEYDEQVGSKQLKSRKEQNKSNSREDKKRRREQLELETSSDSTISDATPQRYIKISIGGEVVADAPRVKKKPVKNAASKKRPATDAAAKPVVKKKRNTKSKSVSAKKTLEILPVAQEAVPLQMIAPTPVAPAEQPPVITETAQLETDRGKNVDEPDVSRATAEDQAAGKADEVECWFDLPYEVLFSGDTEQMVTTASDTDEEMEQLDVETGVELSADEAMSLEDILMTIPAYCPLPSAIVEITKITLGKSISIPVVNEGDWYKASLPKIPATDKGKAPLQIRDPVKGKPPKEIFSLILADIECLVQLKEQVIDEVDKFFNSFSFKKLPHLKIKEISAKEALILSWAETDLRRVALQRRSFILKYRELLIRKFLEARKINFAPGDGSSATKLKVLDWLSDIHSFVLDELKEQMMTHGLRWKKPCCSQVFEGRTLPRPVSPVISWRLYQLCTAFVQYSLFSGLSTADISSFVSTIAFERTMLRDVQIAQSSISVAPSVQMMIDQSPFSSSTSDDSSMHFDDNDTADTSISLPPATTDVMEYLAKLRASVDQVQLLKFEMSNYTIVLKQRKIISIFLPNSVSSLIISEEMMPKMGKVVAATPNHLLTIKADPAGEVVAMAIEQMYRDVVLGKVVAEVEVVADAIGVDLPREDIPAVMVDRSEDRLKIG</sequence>
<proteinExistence type="predicted"/>
<keyword evidence="3" id="KW-1185">Reference proteome</keyword>
<evidence type="ECO:0000313" key="3">
    <source>
        <dbReference type="Proteomes" id="UP000250235"/>
    </source>
</evidence>
<feature type="compositionally biased region" description="Basic and acidic residues" evidence="1">
    <location>
        <begin position="45"/>
        <end position="57"/>
    </location>
</feature>
<feature type="region of interest" description="Disordered" evidence="1">
    <location>
        <begin position="175"/>
        <end position="196"/>
    </location>
</feature>
<gene>
    <name evidence="2" type="ORF">F511_37692</name>
</gene>
<dbReference type="EMBL" id="KV008313">
    <property type="protein sequence ID" value="KZV30337.1"/>
    <property type="molecule type" value="Genomic_DNA"/>
</dbReference>
<dbReference type="AlphaFoldDB" id="A0A2Z7BEG6"/>
<accession>A0A2Z7BEG6</accession>
<feature type="compositionally biased region" description="Basic and acidic residues" evidence="1">
    <location>
        <begin position="19"/>
        <end position="33"/>
    </location>
</feature>
<evidence type="ECO:0000256" key="1">
    <source>
        <dbReference type="SAM" id="MobiDB-lite"/>
    </source>
</evidence>
<name>A0A2Z7BEG6_9LAMI</name>
<feature type="region of interest" description="Disordered" evidence="1">
    <location>
        <begin position="97"/>
        <end position="134"/>
    </location>
</feature>
<reference evidence="2 3" key="1">
    <citation type="journal article" date="2015" name="Proc. Natl. Acad. Sci. U.S.A.">
        <title>The resurrection genome of Boea hygrometrica: A blueprint for survival of dehydration.</title>
        <authorList>
            <person name="Xiao L."/>
            <person name="Yang G."/>
            <person name="Zhang L."/>
            <person name="Yang X."/>
            <person name="Zhao S."/>
            <person name="Ji Z."/>
            <person name="Zhou Q."/>
            <person name="Hu M."/>
            <person name="Wang Y."/>
            <person name="Chen M."/>
            <person name="Xu Y."/>
            <person name="Jin H."/>
            <person name="Xiao X."/>
            <person name="Hu G."/>
            <person name="Bao F."/>
            <person name="Hu Y."/>
            <person name="Wan P."/>
            <person name="Li L."/>
            <person name="Deng X."/>
            <person name="Kuang T."/>
            <person name="Xiang C."/>
            <person name="Zhu J.K."/>
            <person name="Oliver M.J."/>
            <person name="He Y."/>
        </authorList>
    </citation>
    <scope>NUCLEOTIDE SEQUENCE [LARGE SCALE GENOMIC DNA]</scope>
    <source>
        <strain evidence="3">cv. XS01</strain>
    </source>
</reference>
<organism evidence="2 3">
    <name type="scientific">Dorcoceras hygrometricum</name>
    <dbReference type="NCBI Taxonomy" id="472368"/>
    <lineage>
        <taxon>Eukaryota</taxon>
        <taxon>Viridiplantae</taxon>
        <taxon>Streptophyta</taxon>
        <taxon>Embryophyta</taxon>
        <taxon>Tracheophyta</taxon>
        <taxon>Spermatophyta</taxon>
        <taxon>Magnoliopsida</taxon>
        <taxon>eudicotyledons</taxon>
        <taxon>Gunneridae</taxon>
        <taxon>Pentapetalae</taxon>
        <taxon>asterids</taxon>
        <taxon>lamiids</taxon>
        <taxon>Lamiales</taxon>
        <taxon>Gesneriaceae</taxon>
        <taxon>Didymocarpoideae</taxon>
        <taxon>Trichosporeae</taxon>
        <taxon>Loxocarpinae</taxon>
        <taxon>Dorcoceras</taxon>
    </lineage>
</organism>
<protein>
    <submittedName>
        <fullName evidence="2">Uncharacterized protein</fullName>
    </submittedName>
</protein>
<feature type="compositionally biased region" description="Basic and acidic residues" evidence="1">
    <location>
        <begin position="176"/>
        <end position="188"/>
    </location>
</feature>
<feature type="region of interest" description="Disordered" evidence="1">
    <location>
        <begin position="537"/>
        <end position="556"/>
    </location>
</feature>
<feature type="compositionally biased region" description="Polar residues" evidence="1">
    <location>
        <begin position="67"/>
        <end position="79"/>
    </location>
</feature>